<protein>
    <submittedName>
        <fullName evidence="1">Uncharacterized protein</fullName>
    </submittedName>
</protein>
<accession>A0A086Y3M3</accession>
<sequence>MAAVGAFLAGHPAGAATAFVPPEGCQVDYTVQLRGCRVENHYRCAADPAGERRISIADQTGEFFISRIDDETRWIGSAAPQDGTFTALDLAGSADNASFTTLLATGRDDYDFVTHALGGETRRYIGHDRLTGESVTVSGQTLERTEFSMRIEDEAGNLLATRSGRQLISRGLRVFFGDAESFDSADGTRSDDISTPVSFAFPGQDGFSAAKPIFDCDMMMSLMSPNPHHPTL</sequence>
<proteinExistence type="predicted"/>
<dbReference type="Proteomes" id="UP000028824">
    <property type="component" value="Unassembled WGS sequence"/>
</dbReference>
<evidence type="ECO:0000313" key="2">
    <source>
        <dbReference type="Proteomes" id="UP000028824"/>
    </source>
</evidence>
<keyword evidence="2" id="KW-1185">Reference proteome</keyword>
<evidence type="ECO:0000313" key="1">
    <source>
        <dbReference type="EMBL" id="KFI28873.1"/>
    </source>
</evidence>
<organism evidence="1 2">
    <name type="scientific">Paenirhodobacter enshiensis</name>
    <dbReference type="NCBI Taxonomy" id="1105367"/>
    <lineage>
        <taxon>Bacteria</taxon>
        <taxon>Pseudomonadati</taxon>
        <taxon>Pseudomonadota</taxon>
        <taxon>Alphaproteobacteria</taxon>
        <taxon>Rhodobacterales</taxon>
        <taxon>Rhodobacter group</taxon>
        <taxon>Paenirhodobacter</taxon>
    </lineage>
</organism>
<name>A0A086Y3M3_9RHOB</name>
<dbReference type="eggNOG" id="ENOG50309Q3">
    <property type="taxonomic scope" value="Bacteria"/>
</dbReference>
<comment type="caution">
    <text evidence="1">The sequence shown here is derived from an EMBL/GenBank/DDBJ whole genome shotgun (WGS) entry which is preliminary data.</text>
</comment>
<dbReference type="AlphaFoldDB" id="A0A086Y3M3"/>
<dbReference type="EMBL" id="JFZB01000005">
    <property type="protein sequence ID" value="KFI28873.1"/>
    <property type="molecule type" value="Genomic_DNA"/>
</dbReference>
<reference evidence="1 2" key="1">
    <citation type="submission" date="2014-03" db="EMBL/GenBank/DDBJ databases">
        <title>Genome of Paenirhodobacter enshiensis DW2-9.</title>
        <authorList>
            <person name="Wang D."/>
            <person name="Wang G."/>
        </authorList>
    </citation>
    <scope>NUCLEOTIDE SEQUENCE [LARGE SCALE GENOMIC DNA]</scope>
    <source>
        <strain evidence="1 2">DW2-9</strain>
    </source>
</reference>
<gene>
    <name evidence="1" type="ORF">CG50_11720</name>
</gene>
<dbReference type="STRING" id="1105367.CG50_11720"/>